<comment type="caution">
    <text evidence="1">The sequence shown here is derived from an EMBL/GenBank/DDBJ whole genome shotgun (WGS) entry which is preliminary data.</text>
</comment>
<reference evidence="1" key="1">
    <citation type="submission" date="2021-09" db="EMBL/GenBank/DDBJ databases">
        <authorList>
            <consortium name="AG Swart"/>
            <person name="Singh M."/>
            <person name="Singh A."/>
            <person name="Seah K."/>
            <person name="Emmerich C."/>
        </authorList>
    </citation>
    <scope>NUCLEOTIDE SEQUENCE</scope>
    <source>
        <strain evidence="1">ATCC30299</strain>
    </source>
</reference>
<dbReference type="Proteomes" id="UP001162131">
    <property type="component" value="Unassembled WGS sequence"/>
</dbReference>
<name>A0AAU9JW33_9CILI</name>
<accession>A0AAU9JW33</accession>
<gene>
    <name evidence="1" type="ORF">BSTOLATCC_MIC49867</name>
</gene>
<proteinExistence type="predicted"/>
<evidence type="ECO:0000313" key="2">
    <source>
        <dbReference type="Proteomes" id="UP001162131"/>
    </source>
</evidence>
<dbReference type="EMBL" id="CAJZBQ010000049">
    <property type="protein sequence ID" value="CAG9329826.1"/>
    <property type="molecule type" value="Genomic_DNA"/>
</dbReference>
<protein>
    <submittedName>
        <fullName evidence="1">Uncharacterized protein</fullName>
    </submittedName>
</protein>
<dbReference type="AlphaFoldDB" id="A0AAU9JW33"/>
<sequence>MRGCWDFSVNAFIKKKAKKKSLYRTQKEDIIDMKFSKNNRMMKSSLGKLRSNFIFNRIANRGRNLDNIPVIKNLVSLKSQMEMPIEQYQNKKDNKLALFFVYYSISFLKV</sequence>
<organism evidence="1 2">
    <name type="scientific">Blepharisma stoltei</name>
    <dbReference type="NCBI Taxonomy" id="1481888"/>
    <lineage>
        <taxon>Eukaryota</taxon>
        <taxon>Sar</taxon>
        <taxon>Alveolata</taxon>
        <taxon>Ciliophora</taxon>
        <taxon>Postciliodesmatophora</taxon>
        <taxon>Heterotrichea</taxon>
        <taxon>Heterotrichida</taxon>
        <taxon>Blepharismidae</taxon>
        <taxon>Blepharisma</taxon>
    </lineage>
</organism>
<evidence type="ECO:0000313" key="1">
    <source>
        <dbReference type="EMBL" id="CAG9329826.1"/>
    </source>
</evidence>
<keyword evidence="2" id="KW-1185">Reference proteome</keyword>